<evidence type="ECO:0000259" key="1">
    <source>
        <dbReference type="PROSITE" id="PS51186"/>
    </source>
</evidence>
<gene>
    <name evidence="2" type="ORF">MOO44_02820</name>
</gene>
<reference evidence="2" key="1">
    <citation type="journal article" date="2022" name="Int. J. Syst. Evol. Microbiol.">
        <title>Apilactobacillus apisilvae sp. nov., Nicolia spurrieriana gen. nov. sp. nov., Bombilactobacillus folatiphilus sp. nov. and Bombilactobacillus thymidiniphilus sp. nov., four new lactic acid bacterial isolates from stingless bees Tetragonula carbonaria and Austroplebeia australis.</title>
        <authorList>
            <person name="Oliphant S.A."/>
            <person name="Watson-Haigh N.S."/>
            <person name="Sumby K.M."/>
            <person name="Gardner J."/>
            <person name="Groom S."/>
            <person name="Jiranek V."/>
        </authorList>
    </citation>
    <scope>NUCLEOTIDE SEQUENCE</scope>
    <source>
        <strain evidence="2">SGEP1_A5</strain>
    </source>
</reference>
<organism evidence="2 3">
    <name type="scientific">Nicoliella spurrieriana</name>
    <dbReference type="NCBI Taxonomy" id="2925830"/>
    <lineage>
        <taxon>Bacteria</taxon>
        <taxon>Bacillati</taxon>
        <taxon>Bacillota</taxon>
        <taxon>Bacilli</taxon>
        <taxon>Lactobacillales</taxon>
        <taxon>Lactobacillaceae</taxon>
        <taxon>Nicoliella</taxon>
    </lineage>
</organism>
<dbReference type="RefSeq" id="WP_260116911.1">
    <property type="nucleotide sequence ID" value="NZ_CP093361.1"/>
</dbReference>
<evidence type="ECO:0000313" key="3">
    <source>
        <dbReference type="Proteomes" id="UP000831181"/>
    </source>
</evidence>
<dbReference type="EC" id="2.3.1.-" evidence="2"/>
<protein>
    <submittedName>
        <fullName evidence="2">GNAT family N-acetyltransferase</fullName>
        <ecNumber evidence="2">2.3.1.-</ecNumber>
    </submittedName>
</protein>
<sequence>MEIKWHLESFEHLMNDEIWQIYARRVQVFVVEQNRAFQEIDKLDKHAFHLWATDENDKVVAYARIYREEDYISFGRVLTTPDTRGTGMGKQLMDHVMKAIADVFPGEPVKIHAQADKQHFYEKFGFVAHGDEYTHIHTPHIFMVKEK</sequence>
<name>A0A976RT36_9LACO</name>
<evidence type="ECO:0000313" key="2">
    <source>
        <dbReference type="EMBL" id="UQS87111.1"/>
    </source>
</evidence>
<dbReference type="PROSITE" id="PS51186">
    <property type="entry name" value="GNAT"/>
    <property type="match status" value="1"/>
</dbReference>
<dbReference type="InterPro" id="IPR000182">
    <property type="entry name" value="GNAT_dom"/>
</dbReference>
<dbReference type="AlphaFoldDB" id="A0A976RT36"/>
<dbReference type="InterPro" id="IPR016181">
    <property type="entry name" value="Acyl_CoA_acyltransferase"/>
</dbReference>
<keyword evidence="2" id="KW-0012">Acyltransferase</keyword>
<dbReference type="GO" id="GO:0016747">
    <property type="term" value="F:acyltransferase activity, transferring groups other than amino-acyl groups"/>
    <property type="evidence" value="ECO:0007669"/>
    <property type="project" value="InterPro"/>
</dbReference>
<dbReference type="CDD" id="cd04301">
    <property type="entry name" value="NAT_SF"/>
    <property type="match status" value="1"/>
</dbReference>
<dbReference type="SUPFAM" id="SSF55729">
    <property type="entry name" value="Acyl-CoA N-acyltransferases (Nat)"/>
    <property type="match status" value="1"/>
</dbReference>
<keyword evidence="2" id="KW-0808">Transferase</keyword>
<dbReference type="Gene3D" id="3.40.630.30">
    <property type="match status" value="1"/>
</dbReference>
<dbReference type="Pfam" id="PF13673">
    <property type="entry name" value="Acetyltransf_10"/>
    <property type="match status" value="1"/>
</dbReference>
<dbReference type="EMBL" id="CP093361">
    <property type="protein sequence ID" value="UQS87111.1"/>
    <property type="molecule type" value="Genomic_DNA"/>
</dbReference>
<feature type="domain" description="N-acetyltransferase" evidence="1">
    <location>
        <begin position="8"/>
        <end position="147"/>
    </location>
</feature>
<proteinExistence type="predicted"/>
<dbReference type="KEGG" id="lbe:MOO44_02820"/>
<accession>A0A976RT36</accession>
<dbReference type="Proteomes" id="UP000831181">
    <property type="component" value="Chromosome"/>
</dbReference>
<keyword evidence="3" id="KW-1185">Reference proteome</keyword>